<dbReference type="Proteomes" id="UP000567179">
    <property type="component" value="Unassembled WGS sequence"/>
</dbReference>
<gene>
    <name evidence="3" type="ORF">D9619_006205</name>
</gene>
<accession>A0A8H5EXV4</accession>
<dbReference type="Pfam" id="PF17667">
    <property type="entry name" value="Pkinase_fungal"/>
    <property type="match status" value="1"/>
</dbReference>
<comment type="caution">
    <text evidence="3">The sequence shown here is derived from an EMBL/GenBank/DDBJ whole genome shotgun (WGS) entry which is preliminary data.</text>
</comment>
<feature type="region of interest" description="Disordered" evidence="1">
    <location>
        <begin position="1"/>
        <end position="27"/>
    </location>
</feature>
<evidence type="ECO:0000313" key="4">
    <source>
        <dbReference type="Proteomes" id="UP000567179"/>
    </source>
</evidence>
<dbReference type="Gene3D" id="1.10.510.10">
    <property type="entry name" value="Transferase(Phosphotransferase) domain 1"/>
    <property type="match status" value="1"/>
</dbReference>
<evidence type="ECO:0000259" key="2">
    <source>
        <dbReference type="Pfam" id="PF17667"/>
    </source>
</evidence>
<dbReference type="AlphaFoldDB" id="A0A8H5EXV4"/>
<dbReference type="EMBL" id="JAACJJ010000042">
    <property type="protein sequence ID" value="KAF5316257.1"/>
    <property type="molecule type" value="Genomic_DNA"/>
</dbReference>
<sequence length="852" mass="97000">MEPLTPNNQVSFHDSVKPGVLASPHKSRTIDGGIVKQNDLRPNLGLHNNPDMFVCHIESFLRHYGPCDVPQAKIDACMTRMAREANGVLKRSSDGKYSWVDFKILPKDSGIHEDKTFRPLGKIVNAVLAEKTNNLKFLLVPNTELASDIRGSTHKIDACFIDGPYTGPPLQNREIKTPVEVKKYRHKWARAVVHLQILGACHHILNEDPRRMWIYGLTFENTMASVWYFSKSHSVKSAAFNWVEDPRTLVQIFLMFANATPPQLGVDPTVHIGPPGERGVSYVYEVPDEDGTPLFFKTGKSLVPQRPLCISGRTTRVWEVTQVTSADGKKEVNGKKVILKDVWLDASDEHSKTEAENMDAIFKAVDDYVDAALKPEIERELKANPNLSRETLLSDPAAVARLTMQFINRDPRFHAFDDATKKRLRDNLTNKKYRSMFLTKLHAWKGRTCRAVGPGATRTPDLFHPKPLNADDIDKQLEDEFKKDRGFGTENATVHTMNAPDDHSQKANTVDDNYRLFAPKQQSRFIYKEVCTTLQNLDTVGDVIDILCQTVDGLHILFAAGWVHRDISSNNIMAFRFSPTQPWTLKLADLEFSRPMIDKNRKPRADPRTGTPFFMPVEILSRRYLFETYLLATGITANENLADDLGIDKSSKAYLPLTRFSWIPIRRLKFPANADWDKSAERDQGVNHNFQHDLESVWWILLWIVTCRVYCDTSANAVSRMFKHDINDFDGRIVAFKDVTNAIAQSLHGRLKENFAPLVEELREDMLRDYVVRPIAGHLELPESYSNIHAVFATKFRKVQATQGPWRNMKLERRKQESEDEDKSSIPLTFTGKRGRDASDAEPRGSTRKLRI</sequence>
<proteinExistence type="predicted"/>
<feature type="compositionally biased region" description="Basic and acidic residues" evidence="1">
    <location>
        <begin position="834"/>
        <end position="845"/>
    </location>
</feature>
<evidence type="ECO:0000256" key="1">
    <source>
        <dbReference type="SAM" id="MobiDB-lite"/>
    </source>
</evidence>
<protein>
    <recommendedName>
        <fullName evidence="2">Fungal-type protein kinase domain-containing protein</fullName>
    </recommendedName>
</protein>
<dbReference type="OrthoDB" id="3271139at2759"/>
<dbReference type="InterPro" id="IPR011009">
    <property type="entry name" value="Kinase-like_dom_sf"/>
</dbReference>
<dbReference type="InterPro" id="IPR040976">
    <property type="entry name" value="Pkinase_fungal"/>
</dbReference>
<dbReference type="PANTHER" id="PTHR38248:SF2">
    <property type="entry name" value="FUNK1 11"/>
    <property type="match status" value="1"/>
</dbReference>
<feature type="domain" description="Fungal-type protein kinase" evidence="2">
    <location>
        <begin position="173"/>
        <end position="705"/>
    </location>
</feature>
<feature type="region of interest" description="Disordered" evidence="1">
    <location>
        <begin position="807"/>
        <end position="852"/>
    </location>
</feature>
<reference evidence="3 4" key="1">
    <citation type="journal article" date="2020" name="ISME J.">
        <title>Uncovering the hidden diversity of litter-decomposition mechanisms in mushroom-forming fungi.</title>
        <authorList>
            <person name="Floudas D."/>
            <person name="Bentzer J."/>
            <person name="Ahren D."/>
            <person name="Johansson T."/>
            <person name="Persson P."/>
            <person name="Tunlid A."/>
        </authorList>
    </citation>
    <scope>NUCLEOTIDE SEQUENCE [LARGE SCALE GENOMIC DNA]</scope>
    <source>
        <strain evidence="3 4">CBS 101986</strain>
    </source>
</reference>
<feature type="compositionally biased region" description="Polar residues" evidence="1">
    <location>
        <begin position="1"/>
        <end position="12"/>
    </location>
</feature>
<dbReference type="PANTHER" id="PTHR38248">
    <property type="entry name" value="FUNK1 6"/>
    <property type="match status" value="1"/>
</dbReference>
<dbReference type="SUPFAM" id="SSF56112">
    <property type="entry name" value="Protein kinase-like (PK-like)"/>
    <property type="match status" value="1"/>
</dbReference>
<evidence type="ECO:0000313" key="3">
    <source>
        <dbReference type="EMBL" id="KAF5316257.1"/>
    </source>
</evidence>
<name>A0A8H5EXV4_9AGAR</name>
<keyword evidence="4" id="KW-1185">Reference proteome</keyword>
<organism evidence="3 4">
    <name type="scientific">Psilocybe cf. subviscida</name>
    <dbReference type="NCBI Taxonomy" id="2480587"/>
    <lineage>
        <taxon>Eukaryota</taxon>
        <taxon>Fungi</taxon>
        <taxon>Dikarya</taxon>
        <taxon>Basidiomycota</taxon>
        <taxon>Agaricomycotina</taxon>
        <taxon>Agaricomycetes</taxon>
        <taxon>Agaricomycetidae</taxon>
        <taxon>Agaricales</taxon>
        <taxon>Agaricineae</taxon>
        <taxon>Strophariaceae</taxon>
        <taxon>Psilocybe</taxon>
    </lineage>
</organism>